<proteinExistence type="predicted"/>
<gene>
    <name evidence="1" type="ORF">GLOINDRAFT_86757</name>
</gene>
<sequence>MCPVMVIRYYGSRPWLFNFKFIKSLVRVNECCEKRDRIFRFGRCTIRLYEVLGQIVDELSCSMLATFLEMQNTKAIKDFWQGVEELNRRNEINKKKSYLDYLVINGLNLQS</sequence>
<evidence type="ECO:0000313" key="1">
    <source>
        <dbReference type="EMBL" id="ESA01715.1"/>
    </source>
</evidence>
<dbReference type="EMBL" id="KI296259">
    <property type="protein sequence ID" value="ESA01715.1"/>
    <property type="molecule type" value="Genomic_DNA"/>
</dbReference>
<dbReference type="HOGENOM" id="CLU_2159755_0_0_1"/>
<accession>U9T0P8</accession>
<protein>
    <submittedName>
        <fullName evidence="1">Uncharacterized protein</fullName>
    </submittedName>
</protein>
<organism evidence="1">
    <name type="scientific">Rhizophagus irregularis (strain DAOM 181602 / DAOM 197198 / MUCL 43194)</name>
    <name type="common">Arbuscular mycorrhizal fungus</name>
    <name type="synonym">Glomus intraradices</name>
    <dbReference type="NCBI Taxonomy" id="747089"/>
    <lineage>
        <taxon>Eukaryota</taxon>
        <taxon>Fungi</taxon>
        <taxon>Fungi incertae sedis</taxon>
        <taxon>Mucoromycota</taxon>
        <taxon>Glomeromycotina</taxon>
        <taxon>Glomeromycetes</taxon>
        <taxon>Glomerales</taxon>
        <taxon>Glomeraceae</taxon>
        <taxon>Rhizophagus</taxon>
    </lineage>
</organism>
<reference evidence="1" key="1">
    <citation type="submission" date="2013-07" db="EMBL/GenBank/DDBJ databases">
        <title>The genome of an arbuscular mycorrhizal fungus provides insights into the evolution of the oldest plant symbiosis.</title>
        <authorList>
            <consortium name="DOE Joint Genome Institute"/>
            <person name="Tisserant E."/>
            <person name="Malbreil M."/>
            <person name="Kuo A."/>
            <person name="Kohler A."/>
            <person name="Symeonidi A."/>
            <person name="Balestrini R."/>
            <person name="Charron P."/>
            <person name="Duensing N."/>
            <person name="Frei-dit-Frey N."/>
            <person name="Gianinazzi-Pearson V."/>
            <person name="Gilbert B."/>
            <person name="Handa Y."/>
            <person name="Hijri M."/>
            <person name="Kaul R."/>
            <person name="Kawaguchi M."/>
            <person name="Krajinski F."/>
            <person name="Lammers P."/>
            <person name="Lapierre D."/>
            <person name="Masclaux F.G."/>
            <person name="Murat C."/>
            <person name="Morin E."/>
            <person name="Ndikumana S."/>
            <person name="Pagni M."/>
            <person name="Petitpierre D."/>
            <person name="Requena N."/>
            <person name="Rosikiewicz P."/>
            <person name="Riley R."/>
            <person name="Saito K."/>
            <person name="San Clemente H."/>
            <person name="Shapiro H."/>
            <person name="van Tuinen D."/>
            <person name="Becard G."/>
            <person name="Bonfante P."/>
            <person name="Paszkowski U."/>
            <person name="Shachar-Hill Y."/>
            <person name="Young J.P."/>
            <person name="Sanders I.R."/>
            <person name="Henrissat B."/>
            <person name="Rensing S.A."/>
            <person name="Grigoriev I.V."/>
            <person name="Corradi N."/>
            <person name="Roux C."/>
            <person name="Martin F."/>
        </authorList>
    </citation>
    <scope>NUCLEOTIDE SEQUENCE</scope>
    <source>
        <strain evidence="1">DAOM 197198</strain>
    </source>
</reference>
<dbReference type="AlphaFoldDB" id="U9T0P8"/>
<name>U9T0P8_RHIID</name>